<reference evidence="2 3" key="1">
    <citation type="submission" date="2019-02" db="EMBL/GenBank/DDBJ databases">
        <title>Deep-cultivation of Planctomycetes and their phenomic and genomic characterization uncovers novel biology.</title>
        <authorList>
            <person name="Wiegand S."/>
            <person name="Jogler M."/>
            <person name="Boedeker C."/>
            <person name="Pinto D."/>
            <person name="Vollmers J."/>
            <person name="Rivas-Marin E."/>
            <person name="Kohn T."/>
            <person name="Peeters S.H."/>
            <person name="Heuer A."/>
            <person name="Rast P."/>
            <person name="Oberbeckmann S."/>
            <person name="Bunk B."/>
            <person name="Jeske O."/>
            <person name="Meyerdierks A."/>
            <person name="Storesund J.E."/>
            <person name="Kallscheuer N."/>
            <person name="Luecker S."/>
            <person name="Lage O.M."/>
            <person name="Pohl T."/>
            <person name="Merkel B.J."/>
            <person name="Hornburger P."/>
            <person name="Mueller R.-W."/>
            <person name="Bruemmer F."/>
            <person name="Labrenz M."/>
            <person name="Spormann A.M."/>
            <person name="Op den Camp H."/>
            <person name="Overmann J."/>
            <person name="Amann R."/>
            <person name="Jetten M.S.M."/>
            <person name="Mascher T."/>
            <person name="Medema M.H."/>
            <person name="Devos D.P."/>
            <person name="Kaster A.-K."/>
            <person name="Ovreas L."/>
            <person name="Rohde M."/>
            <person name="Galperin M.Y."/>
            <person name="Jogler C."/>
        </authorList>
    </citation>
    <scope>NUCLEOTIDE SEQUENCE [LARGE SCALE GENOMIC DNA]</scope>
    <source>
        <strain evidence="2 3">Pan161</strain>
    </source>
</reference>
<dbReference type="KEGG" id="gax:Pan161_16270"/>
<keyword evidence="1" id="KW-0732">Signal</keyword>
<evidence type="ECO:0008006" key="4">
    <source>
        <dbReference type="Google" id="ProtNLM"/>
    </source>
</evidence>
<dbReference type="EMBL" id="CP036343">
    <property type="protein sequence ID" value="QDT89994.1"/>
    <property type="molecule type" value="Genomic_DNA"/>
</dbReference>
<dbReference type="AlphaFoldDB" id="A0A517VAG2"/>
<organism evidence="2 3">
    <name type="scientific">Gimesia algae</name>
    <dbReference type="NCBI Taxonomy" id="2527971"/>
    <lineage>
        <taxon>Bacteria</taxon>
        <taxon>Pseudomonadati</taxon>
        <taxon>Planctomycetota</taxon>
        <taxon>Planctomycetia</taxon>
        <taxon>Planctomycetales</taxon>
        <taxon>Planctomycetaceae</taxon>
        <taxon>Gimesia</taxon>
    </lineage>
</organism>
<feature type="signal peptide" evidence="1">
    <location>
        <begin position="1"/>
        <end position="24"/>
    </location>
</feature>
<evidence type="ECO:0000313" key="3">
    <source>
        <dbReference type="Proteomes" id="UP000316855"/>
    </source>
</evidence>
<feature type="chain" id="PRO_5021903990" description="SLA1 homology domain-containing protein" evidence="1">
    <location>
        <begin position="25"/>
        <end position="348"/>
    </location>
</feature>
<accession>A0A517VAG2</accession>
<proteinExistence type="predicted"/>
<dbReference type="RefSeq" id="WP_145225645.1">
    <property type="nucleotide sequence ID" value="NZ_CP036343.1"/>
</dbReference>
<dbReference type="Proteomes" id="UP000316855">
    <property type="component" value="Chromosome"/>
</dbReference>
<evidence type="ECO:0000313" key="2">
    <source>
        <dbReference type="EMBL" id="QDT89994.1"/>
    </source>
</evidence>
<sequence length="348" mass="38625" precursor="true">MQSSIKLILVCLLFQHSFAVISQATDTPSQIDVSKIGSSVTLIGRLGKPLGTKMQIKGTWVADEPVGEPPLFSITNVDGVKLTMPVIFYKDQIQATTKGTSVRRPAAKFEDLKSFNAFSDYDPNYSYSSLIGEKWTMIAYETGYISLTHSDFNPQEEVHPAMPVWSRPFTSELVGVVISNDESVKQVDQASEKACQIDASKIGSSVTLIGRLGKPLATVMQIKGTWVADKVEGEPPLFSITNVDGVKLDKPIVLHKGQLHVTTKKLPISAGKEYFDAYLDYQRPSSLIGEEWTMRAYETGYIDLTPNESKDKKPVWPVTNKPPWSRAFTSNIYASLISKKRKVKPEEK</sequence>
<protein>
    <recommendedName>
        <fullName evidence="4">SLA1 homology domain-containing protein</fullName>
    </recommendedName>
</protein>
<evidence type="ECO:0000256" key="1">
    <source>
        <dbReference type="SAM" id="SignalP"/>
    </source>
</evidence>
<keyword evidence="3" id="KW-1185">Reference proteome</keyword>
<name>A0A517VAG2_9PLAN</name>
<gene>
    <name evidence="2" type="ORF">Pan161_16270</name>
</gene>